<name>A0ABN3AZF5_9MICC</name>
<evidence type="ECO:0000313" key="2">
    <source>
        <dbReference type="Proteomes" id="UP001500974"/>
    </source>
</evidence>
<protein>
    <submittedName>
        <fullName evidence="1">Uncharacterized protein</fullName>
    </submittedName>
</protein>
<comment type="caution">
    <text evidence="1">The sequence shown here is derived from an EMBL/GenBank/DDBJ whole genome shotgun (WGS) entry which is preliminary data.</text>
</comment>
<dbReference type="EMBL" id="BAAAON010000003">
    <property type="protein sequence ID" value="GAA2177219.1"/>
    <property type="molecule type" value="Genomic_DNA"/>
</dbReference>
<reference evidence="1 2" key="1">
    <citation type="journal article" date="2019" name="Int. J. Syst. Evol. Microbiol.">
        <title>The Global Catalogue of Microorganisms (GCM) 10K type strain sequencing project: providing services to taxonomists for standard genome sequencing and annotation.</title>
        <authorList>
            <consortium name="The Broad Institute Genomics Platform"/>
            <consortium name="The Broad Institute Genome Sequencing Center for Infectious Disease"/>
            <person name="Wu L."/>
            <person name="Ma J."/>
        </authorList>
    </citation>
    <scope>NUCLEOTIDE SEQUENCE [LARGE SCALE GENOMIC DNA]</scope>
    <source>
        <strain evidence="1 2">JCM 14917</strain>
    </source>
</reference>
<sequence>MMTLGELVPVHLEELALSVARCPEVPKAAADPSHPCHKVVHSQDHYAGPFQVPEAWAGSLGTAKVVFLSSNPSISAAHPEATATYRRLAEKYPTADWDDALIADFMTHRFDSNHSWVNEELRHLKEDCVSRGRPEQYWKWIKEQTEALISDGAPWHQNAVMTEVVHCKSVEEQGVPEAAAHCSSMHMSRILGGTPAGLVVVVGGKARKALLEAYPQLSAEYPRFGMDEANGRPDPSQNILTMTLGGSTRTICYLWHRGASSYGKIVDLATLYPEDFDRLALAANLPSTAS</sequence>
<proteinExistence type="predicted"/>
<organism evidence="1 2">
    <name type="scientific">Arthrobacter parietis</name>
    <dbReference type="NCBI Taxonomy" id="271434"/>
    <lineage>
        <taxon>Bacteria</taxon>
        <taxon>Bacillati</taxon>
        <taxon>Actinomycetota</taxon>
        <taxon>Actinomycetes</taxon>
        <taxon>Micrococcales</taxon>
        <taxon>Micrococcaceae</taxon>
        <taxon>Arthrobacter</taxon>
    </lineage>
</organism>
<evidence type="ECO:0000313" key="1">
    <source>
        <dbReference type="EMBL" id="GAA2177219.1"/>
    </source>
</evidence>
<dbReference type="RefSeq" id="WP_346028588.1">
    <property type="nucleotide sequence ID" value="NZ_BAAAON010000003.1"/>
</dbReference>
<gene>
    <name evidence="1" type="ORF">GCM10009784_26980</name>
</gene>
<keyword evidence="2" id="KW-1185">Reference proteome</keyword>
<dbReference type="Proteomes" id="UP001500974">
    <property type="component" value="Unassembled WGS sequence"/>
</dbReference>
<accession>A0ABN3AZF5</accession>